<dbReference type="SFLD" id="SFLDS00019">
    <property type="entry name" value="Glutathione_Transferase_(cytos"/>
    <property type="match status" value="1"/>
</dbReference>
<dbReference type="InterPro" id="IPR040079">
    <property type="entry name" value="Glutathione_S-Trfase"/>
</dbReference>
<dbReference type="PATRIC" id="fig|391937.3.peg.3555"/>
<dbReference type="Gene3D" id="3.40.30.10">
    <property type="entry name" value="Glutaredoxin"/>
    <property type="match status" value="1"/>
</dbReference>
<dbReference type="SFLD" id="SFLDG00358">
    <property type="entry name" value="Main_(cytGST)"/>
    <property type="match status" value="1"/>
</dbReference>
<dbReference type="PROSITE" id="PS50404">
    <property type="entry name" value="GST_NTER"/>
    <property type="match status" value="1"/>
</dbReference>
<dbReference type="InterPro" id="IPR036282">
    <property type="entry name" value="Glutathione-S-Trfase_C_sf"/>
</dbReference>
<comment type="caution">
    <text evidence="3">The sequence shown here is derived from an EMBL/GenBank/DDBJ whole genome shotgun (WGS) entry which is preliminary data.</text>
</comment>
<dbReference type="Proteomes" id="UP000006786">
    <property type="component" value="Unassembled WGS sequence"/>
</dbReference>
<protein>
    <submittedName>
        <fullName evidence="3">Glutathione S-transferase</fullName>
    </submittedName>
</protein>
<name>K2M5W6_9HYPH</name>
<keyword evidence="4" id="KW-1185">Reference proteome</keyword>
<dbReference type="Gene3D" id="1.20.1050.10">
    <property type="match status" value="1"/>
</dbReference>
<keyword evidence="3" id="KW-0808">Transferase</keyword>
<evidence type="ECO:0000259" key="1">
    <source>
        <dbReference type="PROSITE" id="PS50404"/>
    </source>
</evidence>
<dbReference type="STRING" id="391937.NA2_17299"/>
<feature type="domain" description="GST C-terminal" evidence="2">
    <location>
        <begin position="86"/>
        <end position="205"/>
    </location>
</feature>
<dbReference type="PROSITE" id="PS50405">
    <property type="entry name" value="GST_CTER"/>
    <property type="match status" value="1"/>
</dbReference>
<evidence type="ECO:0000313" key="4">
    <source>
        <dbReference type="Proteomes" id="UP000006786"/>
    </source>
</evidence>
<dbReference type="PANTHER" id="PTHR44051:SF8">
    <property type="entry name" value="GLUTATHIONE S-TRANSFERASE GSTA"/>
    <property type="match status" value="1"/>
</dbReference>
<dbReference type="InterPro" id="IPR004045">
    <property type="entry name" value="Glutathione_S-Trfase_N"/>
</dbReference>
<reference evidence="3 4" key="1">
    <citation type="journal article" date="2012" name="J. Bacteriol.">
        <title>Genome Sequence of Nitratireductor pacificus Type Strain pht-3B.</title>
        <authorList>
            <person name="Lai Q."/>
            <person name="Li G."/>
            <person name="Shao Z."/>
        </authorList>
    </citation>
    <scope>NUCLEOTIDE SEQUENCE [LARGE SCALE GENOMIC DNA]</scope>
    <source>
        <strain evidence="4">pht-3B</strain>
    </source>
</reference>
<dbReference type="PANTHER" id="PTHR44051">
    <property type="entry name" value="GLUTATHIONE S-TRANSFERASE-RELATED"/>
    <property type="match status" value="1"/>
</dbReference>
<feature type="domain" description="GST N-terminal" evidence="1">
    <location>
        <begin position="1"/>
        <end position="80"/>
    </location>
</feature>
<dbReference type="InterPro" id="IPR004046">
    <property type="entry name" value="GST_C"/>
</dbReference>
<sequence>MLKFYHAPWSRSSSILWLMEELGVPYEIELVDIRAKEGVPEAYRQIQPSKKVPAIVHDGLVVTERAAITIYLADRFPEAGLAPAFDHPDRAAYLTSLVYSDSVFDPVICANVQNFEYTGNQFPFGTFEDMVANIERRLTAHPFAAGDRFTAADTQLASGIAYTMNFMHALPERPIFKEYLARVEERPANRRAMEKDMELAAQVPFFAEAGAGA</sequence>
<dbReference type="eggNOG" id="COG0625">
    <property type="taxonomic scope" value="Bacteria"/>
</dbReference>
<gene>
    <name evidence="3" type="ORF">NA2_17299</name>
</gene>
<dbReference type="SUPFAM" id="SSF47616">
    <property type="entry name" value="GST C-terminal domain-like"/>
    <property type="match status" value="1"/>
</dbReference>
<organism evidence="3 4">
    <name type="scientific">Nitratireductor pacificus pht-3B</name>
    <dbReference type="NCBI Taxonomy" id="391937"/>
    <lineage>
        <taxon>Bacteria</taxon>
        <taxon>Pseudomonadati</taxon>
        <taxon>Pseudomonadota</taxon>
        <taxon>Alphaproteobacteria</taxon>
        <taxon>Hyphomicrobiales</taxon>
        <taxon>Phyllobacteriaceae</taxon>
        <taxon>Nitratireductor</taxon>
    </lineage>
</organism>
<dbReference type="AlphaFoldDB" id="K2M5W6"/>
<evidence type="ECO:0000313" key="3">
    <source>
        <dbReference type="EMBL" id="EKF17521.1"/>
    </source>
</evidence>
<dbReference type="Pfam" id="PF02798">
    <property type="entry name" value="GST_N"/>
    <property type="match status" value="1"/>
</dbReference>
<dbReference type="GO" id="GO:0016740">
    <property type="term" value="F:transferase activity"/>
    <property type="evidence" value="ECO:0007669"/>
    <property type="project" value="UniProtKB-KW"/>
</dbReference>
<proteinExistence type="predicted"/>
<dbReference type="RefSeq" id="WP_008598380.1">
    <property type="nucleotide sequence ID" value="NZ_AMRM01000022.1"/>
</dbReference>
<dbReference type="Pfam" id="PF14497">
    <property type="entry name" value="GST_C_3"/>
    <property type="match status" value="1"/>
</dbReference>
<dbReference type="CDD" id="cd03046">
    <property type="entry name" value="GST_N_GTT1_like"/>
    <property type="match status" value="1"/>
</dbReference>
<dbReference type="EMBL" id="AMRM01000022">
    <property type="protein sequence ID" value="EKF17521.1"/>
    <property type="molecule type" value="Genomic_DNA"/>
</dbReference>
<dbReference type="SUPFAM" id="SSF52833">
    <property type="entry name" value="Thioredoxin-like"/>
    <property type="match status" value="1"/>
</dbReference>
<dbReference type="InterPro" id="IPR036249">
    <property type="entry name" value="Thioredoxin-like_sf"/>
</dbReference>
<evidence type="ECO:0000259" key="2">
    <source>
        <dbReference type="PROSITE" id="PS50405"/>
    </source>
</evidence>
<accession>K2M5W6</accession>
<dbReference type="SFLD" id="SFLDG01150">
    <property type="entry name" value="Main.1:_Beta-like"/>
    <property type="match status" value="1"/>
</dbReference>
<dbReference type="OrthoDB" id="5740960at2"/>
<dbReference type="InterPro" id="IPR010987">
    <property type="entry name" value="Glutathione-S-Trfase_C-like"/>
</dbReference>